<comment type="caution">
    <text evidence="1">The sequence shown here is derived from an EMBL/GenBank/DDBJ whole genome shotgun (WGS) entry which is preliminary data.</text>
</comment>
<dbReference type="AlphaFoldDB" id="A0A9P6HQM2"/>
<dbReference type="EMBL" id="WIUZ02000001">
    <property type="protein sequence ID" value="KAF9792844.1"/>
    <property type="molecule type" value="Genomic_DNA"/>
</dbReference>
<dbReference type="Proteomes" id="UP000736335">
    <property type="component" value="Unassembled WGS sequence"/>
</dbReference>
<organism evidence="1 2">
    <name type="scientific">Thelephora terrestris</name>
    <dbReference type="NCBI Taxonomy" id="56493"/>
    <lineage>
        <taxon>Eukaryota</taxon>
        <taxon>Fungi</taxon>
        <taxon>Dikarya</taxon>
        <taxon>Basidiomycota</taxon>
        <taxon>Agaricomycotina</taxon>
        <taxon>Agaricomycetes</taxon>
        <taxon>Thelephorales</taxon>
        <taxon>Thelephoraceae</taxon>
        <taxon>Thelephora</taxon>
    </lineage>
</organism>
<proteinExistence type="predicted"/>
<reference evidence="1" key="1">
    <citation type="journal article" date="2020" name="Nat. Commun.">
        <title>Large-scale genome sequencing of mycorrhizal fungi provides insights into the early evolution of symbiotic traits.</title>
        <authorList>
            <person name="Miyauchi S."/>
            <person name="Kiss E."/>
            <person name="Kuo A."/>
            <person name="Drula E."/>
            <person name="Kohler A."/>
            <person name="Sanchez-Garcia M."/>
            <person name="Morin E."/>
            <person name="Andreopoulos B."/>
            <person name="Barry K.W."/>
            <person name="Bonito G."/>
            <person name="Buee M."/>
            <person name="Carver A."/>
            <person name="Chen C."/>
            <person name="Cichocki N."/>
            <person name="Clum A."/>
            <person name="Culley D."/>
            <person name="Crous P.W."/>
            <person name="Fauchery L."/>
            <person name="Girlanda M."/>
            <person name="Hayes R.D."/>
            <person name="Keri Z."/>
            <person name="LaButti K."/>
            <person name="Lipzen A."/>
            <person name="Lombard V."/>
            <person name="Magnuson J."/>
            <person name="Maillard F."/>
            <person name="Murat C."/>
            <person name="Nolan M."/>
            <person name="Ohm R.A."/>
            <person name="Pangilinan J."/>
            <person name="Pereira M.F."/>
            <person name="Perotto S."/>
            <person name="Peter M."/>
            <person name="Pfister S."/>
            <person name="Riley R."/>
            <person name="Sitrit Y."/>
            <person name="Stielow J.B."/>
            <person name="Szollosi G."/>
            <person name="Zifcakova L."/>
            <person name="Stursova M."/>
            <person name="Spatafora J.W."/>
            <person name="Tedersoo L."/>
            <person name="Vaario L.M."/>
            <person name="Yamada A."/>
            <person name="Yan M."/>
            <person name="Wang P."/>
            <person name="Xu J."/>
            <person name="Bruns T."/>
            <person name="Baldrian P."/>
            <person name="Vilgalys R."/>
            <person name="Dunand C."/>
            <person name="Henrissat B."/>
            <person name="Grigoriev I.V."/>
            <person name="Hibbett D."/>
            <person name="Nagy L.G."/>
            <person name="Martin F.M."/>
        </authorList>
    </citation>
    <scope>NUCLEOTIDE SEQUENCE</scope>
    <source>
        <strain evidence="1">UH-Tt-Lm1</strain>
    </source>
</reference>
<keyword evidence="2" id="KW-1185">Reference proteome</keyword>
<protein>
    <submittedName>
        <fullName evidence="1">Uncharacterized protein</fullName>
    </submittedName>
</protein>
<evidence type="ECO:0000313" key="2">
    <source>
        <dbReference type="Proteomes" id="UP000736335"/>
    </source>
</evidence>
<gene>
    <name evidence="1" type="ORF">BJ322DRAFT_79422</name>
</gene>
<evidence type="ECO:0000313" key="1">
    <source>
        <dbReference type="EMBL" id="KAF9792844.1"/>
    </source>
</evidence>
<reference evidence="1" key="2">
    <citation type="submission" date="2020-11" db="EMBL/GenBank/DDBJ databases">
        <authorList>
            <consortium name="DOE Joint Genome Institute"/>
            <person name="Kuo A."/>
            <person name="Miyauchi S."/>
            <person name="Kiss E."/>
            <person name="Drula E."/>
            <person name="Kohler A."/>
            <person name="Sanchez-Garcia M."/>
            <person name="Andreopoulos B."/>
            <person name="Barry K.W."/>
            <person name="Bonito G."/>
            <person name="Buee M."/>
            <person name="Carver A."/>
            <person name="Chen C."/>
            <person name="Cichocki N."/>
            <person name="Clum A."/>
            <person name="Culley D."/>
            <person name="Crous P.W."/>
            <person name="Fauchery L."/>
            <person name="Girlanda M."/>
            <person name="Hayes R."/>
            <person name="Keri Z."/>
            <person name="Labutti K."/>
            <person name="Lipzen A."/>
            <person name="Lombard V."/>
            <person name="Magnuson J."/>
            <person name="Maillard F."/>
            <person name="Morin E."/>
            <person name="Murat C."/>
            <person name="Nolan M."/>
            <person name="Ohm R."/>
            <person name="Pangilinan J."/>
            <person name="Pereira M."/>
            <person name="Perotto S."/>
            <person name="Peter M."/>
            <person name="Riley R."/>
            <person name="Sitrit Y."/>
            <person name="Stielow B."/>
            <person name="Szollosi G."/>
            <person name="Zifcakova L."/>
            <person name="Stursova M."/>
            <person name="Spatafora J.W."/>
            <person name="Tedersoo L."/>
            <person name="Vaario L.-M."/>
            <person name="Yamada A."/>
            <person name="Yan M."/>
            <person name="Wang P."/>
            <person name="Xu J."/>
            <person name="Bruns T."/>
            <person name="Baldrian P."/>
            <person name="Vilgalys R."/>
            <person name="Henrissat B."/>
            <person name="Grigoriev I.V."/>
            <person name="Hibbett D."/>
            <person name="Nagy L.G."/>
            <person name="Martin F.M."/>
        </authorList>
    </citation>
    <scope>NUCLEOTIDE SEQUENCE</scope>
    <source>
        <strain evidence="1">UH-Tt-Lm1</strain>
    </source>
</reference>
<name>A0A9P6HQM2_9AGAM</name>
<sequence>MHTRVQSHTLRTQGRLRSPFQTFRGYWTFVRSCGQLWSRWLRLIIKVCNSRYDLGVRLFWTRRCRQCPVAQTTLRVLLPHIVDQVCTVWLRDRASAGDLRLLSARDSQTSISTLARSIFPPDLSKRALTPNVRVCCRVAAPVDEIVDESLHSKPSSIANTPNLALVWCCCQGSRRGVSTQAISQLSTSPQIGLQRWSLNCLFWRFQATRVLSIGSWRD</sequence>
<accession>A0A9P6HQM2</accession>